<feature type="non-terminal residue" evidence="1">
    <location>
        <position position="75"/>
    </location>
</feature>
<organism evidence="1">
    <name type="scientific">marine sediment metagenome</name>
    <dbReference type="NCBI Taxonomy" id="412755"/>
    <lineage>
        <taxon>unclassified sequences</taxon>
        <taxon>metagenomes</taxon>
        <taxon>ecological metagenomes</taxon>
    </lineage>
</organism>
<name>X0WA13_9ZZZZ</name>
<dbReference type="AlphaFoldDB" id="X0WA13"/>
<evidence type="ECO:0000313" key="1">
    <source>
        <dbReference type="EMBL" id="GAG09486.1"/>
    </source>
</evidence>
<dbReference type="EMBL" id="BARS01025898">
    <property type="protein sequence ID" value="GAG09486.1"/>
    <property type="molecule type" value="Genomic_DNA"/>
</dbReference>
<comment type="caution">
    <text evidence="1">The sequence shown here is derived from an EMBL/GenBank/DDBJ whole genome shotgun (WGS) entry which is preliminary data.</text>
</comment>
<gene>
    <name evidence="1" type="ORF">S01H1_40874</name>
</gene>
<accession>X0WA13</accession>
<sequence length="75" mass="8547">MKKNIIEERTICDICKNEKVTTSHKCLICGRDLCLDHVIVVDISVSHQRPGFLAYLCPYDAVVLKAPLEAMLKFR</sequence>
<protein>
    <submittedName>
        <fullName evidence="1">Uncharacterized protein</fullName>
    </submittedName>
</protein>
<proteinExistence type="predicted"/>
<reference evidence="1" key="1">
    <citation type="journal article" date="2014" name="Front. Microbiol.">
        <title>High frequency of phylogenetically diverse reductive dehalogenase-homologous genes in deep subseafloor sedimentary metagenomes.</title>
        <authorList>
            <person name="Kawai M."/>
            <person name="Futagami T."/>
            <person name="Toyoda A."/>
            <person name="Takaki Y."/>
            <person name="Nishi S."/>
            <person name="Hori S."/>
            <person name="Arai W."/>
            <person name="Tsubouchi T."/>
            <person name="Morono Y."/>
            <person name="Uchiyama I."/>
            <person name="Ito T."/>
            <person name="Fujiyama A."/>
            <person name="Inagaki F."/>
            <person name="Takami H."/>
        </authorList>
    </citation>
    <scope>NUCLEOTIDE SEQUENCE</scope>
    <source>
        <strain evidence="1">Expedition CK06-06</strain>
    </source>
</reference>